<reference evidence="1" key="1">
    <citation type="submission" date="2022-06" db="EMBL/GenBank/DDBJ databases">
        <title>Draft genome sequences of Leminorella grimontii str. JCM5902.</title>
        <authorList>
            <person name="Wakabayashi Y."/>
            <person name="Kojima K."/>
        </authorList>
    </citation>
    <scope>NUCLEOTIDE SEQUENCE</scope>
    <source>
        <strain evidence="1">JCM 5902</strain>
    </source>
</reference>
<protein>
    <recommendedName>
        <fullName evidence="3">Nucleotidyltransferase</fullName>
    </recommendedName>
</protein>
<dbReference type="SUPFAM" id="SSF81301">
    <property type="entry name" value="Nucleotidyltransferase"/>
    <property type="match status" value="1"/>
</dbReference>
<gene>
    <name evidence="1" type="ORF">SOASR030_35170</name>
</gene>
<dbReference type="AlphaFoldDB" id="A0AAV5N5K3"/>
<dbReference type="EMBL" id="BRLH01000015">
    <property type="protein sequence ID" value="GKX57405.1"/>
    <property type="molecule type" value="Genomic_DNA"/>
</dbReference>
<proteinExistence type="predicted"/>
<evidence type="ECO:0008006" key="3">
    <source>
        <dbReference type="Google" id="ProtNLM"/>
    </source>
</evidence>
<comment type="caution">
    <text evidence="1">The sequence shown here is derived from an EMBL/GenBank/DDBJ whole genome shotgun (WGS) entry which is preliminary data.</text>
</comment>
<organism evidence="1 2">
    <name type="scientific">Leminorella grimontii</name>
    <dbReference type="NCBI Taxonomy" id="82981"/>
    <lineage>
        <taxon>Bacteria</taxon>
        <taxon>Pseudomonadati</taxon>
        <taxon>Pseudomonadota</taxon>
        <taxon>Gammaproteobacteria</taxon>
        <taxon>Enterobacterales</taxon>
        <taxon>Budviciaceae</taxon>
        <taxon>Leminorella</taxon>
    </lineage>
</organism>
<accession>A0AAV5N5K3</accession>
<evidence type="ECO:0000313" key="2">
    <source>
        <dbReference type="Proteomes" id="UP001058124"/>
    </source>
</evidence>
<dbReference type="Proteomes" id="UP001058124">
    <property type="component" value="Unassembled WGS sequence"/>
</dbReference>
<dbReference type="RefSeq" id="WP_027275532.1">
    <property type="nucleotide sequence ID" value="NZ_BRLH01000015.1"/>
</dbReference>
<name>A0AAV5N5K3_9GAMM</name>
<dbReference type="InterPro" id="IPR043519">
    <property type="entry name" value="NT_sf"/>
</dbReference>
<evidence type="ECO:0000313" key="1">
    <source>
        <dbReference type="EMBL" id="GKX57405.1"/>
    </source>
</evidence>
<keyword evidence="2" id="KW-1185">Reference proteome</keyword>
<sequence>MTNISTLTNPLSLTIEGLLVQIKRICTAQDISFFIAGATAREILLHHVHGRRVGRRTRDIDIAVFVDGWQRFDELKNAFLAQDAQVVRNNAHRIVVAGIEVDIIPFGAIAEDNQIAWPPDRKIIMYVDGFDEAFRHTVQVRLDNGETLPFCSLAGLALLKLFAWRDRRFGNAKDAVDFYNIVREYGAIEDDRIYEPPVEGERLGWDPVRMGAALLGYDVATMYQEGSPAELTFLDKECLIDAIVRQSVADNSVEIEQLINAFWSSVVTAVEES</sequence>